<feature type="domain" description="HIT-type" evidence="8">
    <location>
        <begin position="10"/>
        <end position="44"/>
    </location>
</feature>
<dbReference type="PANTHER" id="PTHR13483:SF11">
    <property type="entry name" value="ZINC FINGER HIT DOMAIN-CONTAINING PROTEIN 3"/>
    <property type="match status" value="1"/>
</dbReference>
<dbReference type="Proteomes" id="UP001586593">
    <property type="component" value="Unassembled WGS sequence"/>
</dbReference>
<evidence type="ECO:0000256" key="4">
    <source>
        <dbReference type="ARBA" id="ARBA00049598"/>
    </source>
</evidence>
<gene>
    <name evidence="9" type="ORF">VTK73DRAFT_8492</name>
</gene>
<dbReference type="InterPro" id="IPR051639">
    <property type="entry name" value="BCD1"/>
</dbReference>
<evidence type="ECO:0000256" key="3">
    <source>
        <dbReference type="ARBA" id="ARBA00022833"/>
    </source>
</evidence>
<proteinExistence type="inferred from homology"/>
<evidence type="ECO:0000256" key="6">
    <source>
        <dbReference type="PROSITE-ProRule" id="PRU00453"/>
    </source>
</evidence>
<dbReference type="PROSITE" id="PS51083">
    <property type="entry name" value="ZF_HIT"/>
    <property type="match status" value="1"/>
</dbReference>
<feature type="region of interest" description="Disordered" evidence="7">
    <location>
        <begin position="247"/>
        <end position="281"/>
    </location>
</feature>
<evidence type="ECO:0000259" key="8">
    <source>
        <dbReference type="PROSITE" id="PS51083"/>
    </source>
</evidence>
<dbReference type="InterPro" id="IPR057721">
    <property type="entry name" value="BCD1_alpha/beta"/>
</dbReference>
<dbReference type="InterPro" id="IPR007529">
    <property type="entry name" value="Znf_HIT"/>
</dbReference>
<evidence type="ECO:0000256" key="1">
    <source>
        <dbReference type="ARBA" id="ARBA00022723"/>
    </source>
</evidence>
<comment type="caution">
    <text evidence="9">The sequence shown here is derived from an EMBL/GenBank/DDBJ whole genome shotgun (WGS) entry which is preliminary data.</text>
</comment>
<dbReference type="CDD" id="cd23023">
    <property type="entry name" value="zf-HIT_BCD1"/>
    <property type="match status" value="1"/>
</dbReference>
<dbReference type="Pfam" id="PF25790">
    <property type="entry name" value="BCD1"/>
    <property type="match status" value="1"/>
</dbReference>
<dbReference type="SUPFAM" id="SSF144232">
    <property type="entry name" value="HIT/MYND zinc finger-like"/>
    <property type="match status" value="1"/>
</dbReference>
<evidence type="ECO:0000256" key="2">
    <source>
        <dbReference type="ARBA" id="ARBA00022771"/>
    </source>
</evidence>
<comment type="similarity">
    <text evidence="5">Belongs to the BCD1 family.</text>
</comment>
<organism evidence="9 10">
    <name type="scientific">Phialemonium thermophilum</name>
    <dbReference type="NCBI Taxonomy" id="223376"/>
    <lineage>
        <taxon>Eukaryota</taxon>
        <taxon>Fungi</taxon>
        <taxon>Dikarya</taxon>
        <taxon>Ascomycota</taxon>
        <taxon>Pezizomycotina</taxon>
        <taxon>Sordariomycetes</taxon>
        <taxon>Sordariomycetidae</taxon>
        <taxon>Cephalothecales</taxon>
        <taxon>Cephalothecaceae</taxon>
        <taxon>Phialemonium</taxon>
    </lineage>
</organism>
<evidence type="ECO:0000313" key="10">
    <source>
        <dbReference type="Proteomes" id="UP001586593"/>
    </source>
</evidence>
<keyword evidence="1" id="KW-0479">Metal-binding</keyword>
<keyword evidence="2 6" id="KW-0863">Zinc-finger</keyword>
<feature type="compositionally biased region" description="Basic and acidic residues" evidence="7">
    <location>
        <begin position="391"/>
        <end position="411"/>
    </location>
</feature>
<feature type="compositionally biased region" description="Basic residues" evidence="7">
    <location>
        <begin position="262"/>
        <end position="275"/>
    </location>
</feature>
<dbReference type="EMBL" id="JAZHXJ010000062">
    <property type="protein sequence ID" value="KAL1877583.1"/>
    <property type="molecule type" value="Genomic_DNA"/>
</dbReference>
<comment type="function">
    <text evidence="4">Required for box C/D snoRNAs accumulation involved in snoRNA processing, snoRNA transport to the nucleolus and ribosome biogenesis.</text>
</comment>
<keyword evidence="3" id="KW-0862">Zinc</keyword>
<feature type="region of interest" description="Disordered" evidence="7">
    <location>
        <begin position="382"/>
        <end position="516"/>
    </location>
</feature>
<reference evidence="9 10" key="1">
    <citation type="journal article" date="2024" name="Commun. Biol.">
        <title>Comparative genomic analysis of thermophilic fungi reveals convergent evolutionary adaptations and gene losses.</title>
        <authorList>
            <person name="Steindorff A.S."/>
            <person name="Aguilar-Pontes M.V."/>
            <person name="Robinson A.J."/>
            <person name="Andreopoulos B."/>
            <person name="LaButti K."/>
            <person name="Kuo A."/>
            <person name="Mondo S."/>
            <person name="Riley R."/>
            <person name="Otillar R."/>
            <person name="Haridas S."/>
            <person name="Lipzen A."/>
            <person name="Grimwood J."/>
            <person name="Schmutz J."/>
            <person name="Clum A."/>
            <person name="Reid I.D."/>
            <person name="Moisan M.C."/>
            <person name="Butler G."/>
            <person name="Nguyen T.T.M."/>
            <person name="Dewar K."/>
            <person name="Conant G."/>
            <person name="Drula E."/>
            <person name="Henrissat B."/>
            <person name="Hansel C."/>
            <person name="Singer S."/>
            <person name="Hutchinson M.I."/>
            <person name="de Vries R.P."/>
            <person name="Natvig D.O."/>
            <person name="Powell A.J."/>
            <person name="Tsang A."/>
            <person name="Grigoriev I.V."/>
        </authorList>
    </citation>
    <scope>NUCLEOTIDE SEQUENCE [LARGE SCALE GENOMIC DNA]</scope>
    <source>
        <strain evidence="9 10">ATCC 24622</strain>
    </source>
</reference>
<sequence length="516" mass="57390">MSDTVLTSLCTICHTDPPKYKCPRCGARTCSLPCVRRHKAWASCSGERDPAAFIPREHLRSEAGIDHDYNFLSRIERARERFEREAASRGAVLSSGRGHGVVGNNKRFEKVWHGDQLQHIPVMGGGRGGGRFQDNGGPRRPGPEARFLSGPDKQVRRRLRAHDIEVLQMPKGLTRQRQNKTSWNRRTNTINWQVEWLVMDPAQLNLVSTSTEGQPLQILHKALDEQPLCQSFSNSIEWYSAGVKRAREADDEDNAVADESRPRKRSKTSRNKRTKAQGCTDSLLSSQETATLAWPATEYTLQSSLHSTWSETSTSSCVPTSKGEKQELLARWQYFLLKPTSSKDGTRHIIPVSSRESLLEVLSGRTVVEFPTIYVMAPELQPPPEFSLASTERRERIANSADDSEHNDKGRPYPGRKQGQTSRERLAPSSRRKSVSPEADSVEEGQIGNNEEQPDVSNANAEVSSENSTESSTDTDTDSLDHERSNFLCPAEASSAINKGLVDYGSSSDSDGADNE</sequence>
<dbReference type="Pfam" id="PF04438">
    <property type="entry name" value="zf-HIT"/>
    <property type="match status" value="1"/>
</dbReference>
<evidence type="ECO:0000256" key="7">
    <source>
        <dbReference type="SAM" id="MobiDB-lite"/>
    </source>
</evidence>
<feature type="region of interest" description="Disordered" evidence="7">
    <location>
        <begin position="123"/>
        <end position="153"/>
    </location>
</feature>
<evidence type="ECO:0000256" key="5">
    <source>
        <dbReference type="ARBA" id="ARBA00049654"/>
    </source>
</evidence>
<keyword evidence="10" id="KW-1185">Reference proteome</keyword>
<accession>A0ABR3XNM1</accession>
<protein>
    <recommendedName>
        <fullName evidence="8">HIT-type domain-containing protein</fullName>
    </recommendedName>
</protein>
<dbReference type="Gene3D" id="3.30.60.190">
    <property type="match status" value="1"/>
</dbReference>
<name>A0ABR3XNM1_9PEZI</name>
<evidence type="ECO:0000313" key="9">
    <source>
        <dbReference type="EMBL" id="KAL1877583.1"/>
    </source>
</evidence>
<feature type="compositionally biased region" description="Low complexity" evidence="7">
    <location>
        <begin position="456"/>
        <end position="472"/>
    </location>
</feature>
<dbReference type="PANTHER" id="PTHR13483">
    <property type="entry name" value="BOX C_D SNORNA PROTEIN 1-RELATED"/>
    <property type="match status" value="1"/>
</dbReference>